<keyword evidence="2" id="KW-0238">DNA-binding</keyword>
<reference evidence="5" key="1">
    <citation type="submission" date="2022-11" db="EMBL/GenBank/DDBJ databases">
        <title>WGS of Natronobacillus azotifigens 24KS-1, an anaerobic diazotrophic haloalkaliphile from soda-rich habitats.</title>
        <authorList>
            <person name="Sorokin D.Y."/>
            <person name="Merkel A.Y."/>
        </authorList>
    </citation>
    <scope>NUCLEOTIDE SEQUENCE</scope>
    <source>
        <strain evidence="5">24KS-1</strain>
    </source>
</reference>
<dbReference type="Pfam" id="PF01047">
    <property type="entry name" value="MarR"/>
    <property type="match status" value="1"/>
</dbReference>
<dbReference type="PROSITE" id="PS50995">
    <property type="entry name" value="HTH_MARR_2"/>
    <property type="match status" value="1"/>
</dbReference>
<dbReference type="SMART" id="SM00347">
    <property type="entry name" value="HTH_MARR"/>
    <property type="match status" value="1"/>
</dbReference>
<dbReference type="PANTHER" id="PTHR42756:SF1">
    <property type="entry name" value="TRANSCRIPTIONAL REPRESSOR OF EMRAB OPERON"/>
    <property type="match status" value="1"/>
</dbReference>
<protein>
    <submittedName>
        <fullName evidence="5">MarR family transcriptional regulator</fullName>
    </submittedName>
</protein>
<evidence type="ECO:0000256" key="1">
    <source>
        <dbReference type="ARBA" id="ARBA00023015"/>
    </source>
</evidence>
<evidence type="ECO:0000259" key="4">
    <source>
        <dbReference type="PROSITE" id="PS50995"/>
    </source>
</evidence>
<dbReference type="RefSeq" id="WP_268781322.1">
    <property type="nucleotide sequence ID" value="NZ_JAPRAT010000042.1"/>
</dbReference>
<keyword evidence="3" id="KW-0804">Transcription</keyword>
<dbReference type="GO" id="GO:0003700">
    <property type="term" value="F:DNA-binding transcription factor activity"/>
    <property type="evidence" value="ECO:0007669"/>
    <property type="project" value="InterPro"/>
</dbReference>
<dbReference type="AlphaFoldDB" id="A0A9J6RGT8"/>
<accession>A0A9J6RGT8</accession>
<evidence type="ECO:0000256" key="3">
    <source>
        <dbReference type="ARBA" id="ARBA00023163"/>
    </source>
</evidence>
<evidence type="ECO:0000313" key="5">
    <source>
        <dbReference type="EMBL" id="MCZ0704547.1"/>
    </source>
</evidence>
<keyword evidence="1" id="KW-0805">Transcription regulation</keyword>
<name>A0A9J6RGT8_9BACI</name>
<sequence>MDNETKYRPIAEIERELRYISGIVKHKGRKILKNYCITTPQFIALQWLLEDGDLTIGELSHKINLAFSTTTDLVDRMEKSELVERKRDTKDRRVVRIHLLDKGKEIIHEVIEKRQAYLSAVLEDVPAERVDTLHDVLSMLLEQMELDKERN</sequence>
<dbReference type="InterPro" id="IPR000835">
    <property type="entry name" value="HTH_MarR-typ"/>
</dbReference>
<keyword evidence="6" id="KW-1185">Reference proteome</keyword>
<dbReference type="SUPFAM" id="SSF46785">
    <property type="entry name" value="Winged helix' DNA-binding domain"/>
    <property type="match status" value="1"/>
</dbReference>
<dbReference type="EMBL" id="JAPRAT010000042">
    <property type="protein sequence ID" value="MCZ0704547.1"/>
    <property type="molecule type" value="Genomic_DNA"/>
</dbReference>
<dbReference type="Gene3D" id="1.10.10.10">
    <property type="entry name" value="Winged helix-like DNA-binding domain superfamily/Winged helix DNA-binding domain"/>
    <property type="match status" value="1"/>
</dbReference>
<dbReference type="InterPro" id="IPR036388">
    <property type="entry name" value="WH-like_DNA-bd_sf"/>
</dbReference>
<dbReference type="PANTHER" id="PTHR42756">
    <property type="entry name" value="TRANSCRIPTIONAL REGULATOR, MARR"/>
    <property type="match status" value="1"/>
</dbReference>
<evidence type="ECO:0000313" key="6">
    <source>
        <dbReference type="Proteomes" id="UP001084197"/>
    </source>
</evidence>
<evidence type="ECO:0000256" key="2">
    <source>
        <dbReference type="ARBA" id="ARBA00023125"/>
    </source>
</evidence>
<feature type="domain" description="HTH marR-type" evidence="4">
    <location>
        <begin position="10"/>
        <end position="142"/>
    </location>
</feature>
<dbReference type="GO" id="GO:0003677">
    <property type="term" value="F:DNA binding"/>
    <property type="evidence" value="ECO:0007669"/>
    <property type="project" value="UniProtKB-KW"/>
</dbReference>
<comment type="caution">
    <text evidence="5">The sequence shown here is derived from an EMBL/GenBank/DDBJ whole genome shotgun (WGS) entry which is preliminary data.</text>
</comment>
<dbReference type="Proteomes" id="UP001084197">
    <property type="component" value="Unassembled WGS sequence"/>
</dbReference>
<dbReference type="PRINTS" id="PR00598">
    <property type="entry name" value="HTHMARR"/>
</dbReference>
<proteinExistence type="predicted"/>
<organism evidence="5 6">
    <name type="scientific">Natronobacillus azotifigens</name>
    <dbReference type="NCBI Taxonomy" id="472978"/>
    <lineage>
        <taxon>Bacteria</taxon>
        <taxon>Bacillati</taxon>
        <taxon>Bacillota</taxon>
        <taxon>Bacilli</taxon>
        <taxon>Bacillales</taxon>
        <taxon>Bacillaceae</taxon>
        <taxon>Natronobacillus</taxon>
    </lineage>
</organism>
<gene>
    <name evidence="5" type="ORF">OWO01_15150</name>
</gene>
<dbReference type="InterPro" id="IPR036390">
    <property type="entry name" value="WH_DNA-bd_sf"/>
</dbReference>